<proteinExistence type="predicted"/>
<organism evidence="2 3">
    <name type="scientific">Paraburkholderia solitsugae</name>
    <dbReference type="NCBI Taxonomy" id="2675748"/>
    <lineage>
        <taxon>Bacteria</taxon>
        <taxon>Pseudomonadati</taxon>
        <taxon>Pseudomonadota</taxon>
        <taxon>Betaproteobacteria</taxon>
        <taxon>Burkholderiales</taxon>
        <taxon>Burkholderiaceae</taxon>
        <taxon>Paraburkholderia</taxon>
    </lineage>
</organism>
<dbReference type="CDD" id="cd02142">
    <property type="entry name" value="McbC_SagB-like_oxidoreductase"/>
    <property type="match status" value="2"/>
</dbReference>
<gene>
    <name evidence="2" type="ORF">GNZ12_02250</name>
</gene>
<dbReference type="Gene3D" id="3.40.109.10">
    <property type="entry name" value="NADH Oxidase"/>
    <property type="match status" value="2"/>
</dbReference>
<dbReference type="InterPro" id="IPR000415">
    <property type="entry name" value="Nitroreductase-like"/>
</dbReference>
<dbReference type="RefSeq" id="WP_172308799.1">
    <property type="nucleotide sequence ID" value="NZ_WOEY01000012.1"/>
</dbReference>
<keyword evidence="3" id="KW-1185">Reference proteome</keyword>
<evidence type="ECO:0000259" key="1">
    <source>
        <dbReference type="Pfam" id="PF00881"/>
    </source>
</evidence>
<name>A0ABX2BHF2_9BURK</name>
<dbReference type="PANTHER" id="PTHR42741:SF3">
    <property type="entry name" value="NITROREDUCTASE FAMILY PROTEIN"/>
    <property type="match status" value="1"/>
</dbReference>
<dbReference type="Proteomes" id="UP000652198">
    <property type="component" value="Unassembled WGS sequence"/>
</dbReference>
<dbReference type="PANTHER" id="PTHR42741">
    <property type="entry name" value="NITROREDUCTASE FAMILY PROTEIN"/>
    <property type="match status" value="1"/>
</dbReference>
<dbReference type="Pfam" id="PF00881">
    <property type="entry name" value="Nitroreductase"/>
    <property type="match status" value="1"/>
</dbReference>
<dbReference type="SUPFAM" id="SSF55469">
    <property type="entry name" value="FMN-dependent nitroreductase-like"/>
    <property type="match status" value="2"/>
</dbReference>
<dbReference type="InterPro" id="IPR029479">
    <property type="entry name" value="Nitroreductase"/>
</dbReference>
<dbReference type="EMBL" id="WOEY01000012">
    <property type="protein sequence ID" value="NPT40161.1"/>
    <property type="molecule type" value="Genomic_DNA"/>
</dbReference>
<reference evidence="2 3" key="1">
    <citation type="submission" date="2019-11" db="EMBL/GenBank/DDBJ databases">
        <title>Metabolism of dissolved organic matter in forest soils.</title>
        <authorList>
            <person name="Cyle K.T."/>
            <person name="Wilhelm R.C."/>
            <person name="Martinez C.E."/>
        </authorList>
    </citation>
    <scope>NUCLEOTIDE SEQUENCE [LARGE SCALE GENOMIC DNA]</scope>
    <source>
        <strain evidence="2 3">1N</strain>
    </source>
</reference>
<sequence length="548" mass="61053">MDRLKHAMLEYHERSKHRVSGYAPGPGRLDWATQPDPFRVFHGAPSIGLPLAADSLTTRYNELRCGALPPARKFDLASLAILFELSLGLSAWKSYGTQRWALRCNPSSGNLHPTEGYLLCPTLPGLSGGVYHYLSRDHSLECRAAVDDERWSEAFPQSGVLVGISSIPWREAWKYGMRAWRYCQHDCGHVIAAVSYAAAALGWQTRLVEAAADDAVANLLGLNRGEDFATAEAEAPDALLWIGNPELRPDLERMLIALNRAQWHGRANQLSPGHVKWPDIDSIHRATHKARTLELTSTDLDLHPSPAAPALDLSFARIARQRRSAVNFDGTTCIAKAAFFSMLACLLPRHDTPPWNALMSPAAVHAALMVHRVGDLEPGLYMFVRNAGALPDLKRSLRPEWLWQKTGPDHLPLYLLLPYDLRATAKLICCHQDIGADSCFALGMIAEFGIALKQPWRYRHLFWECGILGQALYLEAEAAGVRATGIGCFFDDEMHALLGVEDHTWQSLYHFTVGRAVDDQRLSTCPPVHRMRFSPEARVSRPDAERRT</sequence>
<feature type="domain" description="Nitroreductase" evidence="1">
    <location>
        <begin position="440"/>
        <end position="515"/>
    </location>
</feature>
<evidence type="ECO:0000313" key="2">
    <source>
        <dbReference type="EMBL" id="NPT40161.1"/>
    </source>
</evidence>
<protein>
    <submittedName>
        <fullName evidence="2">Nitroreductase</fullName>
    </submittedName>
</protein>
<evidence type="ECO:0000313" key="3">
    <source>
        <dbReference type="Proteomes" id="UP000652198"/>
    </source>
</evidence>
<comment type="caution">
    <text evidence="2">The sequence shown here is derived from an EMBL/GenBank/DDBJ whole genome shotgun (WGS) entry which is preliminary data.</text>
</comment>
<accession>A0ABX2BHF2</accession>